<evidence type="ECO:0000313" key="2">
    <source>
        <dbReference type="Proteomes" id="UP000887566"/>
    </source>
</evidence>
<dbReference type="WBParaSite" id="PSAMB.scaffold442size50962.g5934.t1">
    <property type="protein sequence ID" value="PSAMB.scaffold442size50962.g5934.t1"/>
    <property type="gene ID" value="PSAMB.scaffold442size50962.g5934"/>
</dbReference>
<accession>A0A914WKU2</accession>
<organism evidence="2 3">
    <name type="scientific">Plectus sambesii</name>
    <dbReference type="NCBI Taxonomy" id="2011161"/>
    <lineage>
        <taxon>Eukaryota</taxon>
        <taxon>Metazoa</taxon>
        <taxon>Ecdysozoa</taxon>
        <taxon>Nematoda</taxon>
        <taxon>Chromadorea</taxon>
        <taxon>Plectida</taxon>
        <taxon>Plectina</taxon>
        <taxon>Plectoidea</taxon>
        <taxon>Plectidae</taxon>
        <taxon>Plectus</taxon>
    </lineage>
</organism>
<sequence length="328" mass="37278">MEQKLTSVTQKVAQYANKFGEIIGVGGTDASSWTATVALKWLLMKTFWLVVFAIFSVLTVQSGVALIERFIAADTISVLTLVNNQPFAVPKGTVCLPIYGFTLDELFQKENGSTASVKEYFNMKGMTKEKFLDNGGDLLWPRTVMDYLTTMTLVEAGDWFQAVFAFSTNFTVMYTLEREKEWSPGYKERSWIGYFNYFMLRNYVNEDSWNAHIVLEDFLNQLDVSVEELKQALGRKIIKVFSLTAAHYTDGSEEMQYLTTNMLYDVIGRYGTPMQTNMALMSNSELNTITELGWNKTFVISVQASYKAMKVVKGKKQCSEDSTKQLRT</sequence>
<proteinExistence type="predicted"/>
<reference evidence="3" key="1">
    <citation type="submission" date="2022-11" db="UniProtKB">
        <authorList>
            <consortium name="WormBaseParasite"/>
        </authorList>
    </citation>
    <scope>IDENTIFICATION</scope>
</reference>
<keyword evidence="1" id="KW-0812">Transmembrane</keyword>
<keyword evidence="1" id="KW-1133">Transmembrane helix</keyword>
<name>A0A914WKU2_9BILA</name>
<evidence type="ECO:0000256" key="1">
    <source>
        <dbReference type="SAM" id="Phobius"/>
    </source>
</evidence>
<feature type="transmembrane region" description="Helical" evidence="1">
    <location>
        <begin position="47"/>
        <end position="67"/>
    </location>
</feature>
<keyword evidence="2" id="KW-1185">Reference proteome</keyword>
<protein>
    <submittedName>
        <fullName evidence="3">Uncharacterized protein</fullName>
    </submittedName>
</protein>
<dbReference type="Proteomes" id="UP000887566">
    <property type="component" value="Unplaced"/>
</dbReference>
<dbReference type="AlphaFoldDB" id="A0A914WKU2"/>
<evidence type="ECO:0000313" key="3">
    <source>
        <dbReference type="WBParaSite" id="PSAMB.scaffold442size50962.g5934.t1"/>
    </source>
</evidence>
<keyword evidence="1" id="KW-0472">Membrane</keyword>